<keyword evidence="5" id="KW-0564">Palmitate</keyword>
<organism evidence="8 9">
    <name type="scientific">Lysobacter arvi</name>
    <dbReference type="NCBI Taxonomy" id="3038776"/>
    <lineage>
        <taxon>Bacteria</taxon>
        <taxon>Pseudomonadati</taxon>
        <taxon>Pseudomonadota</taxon>
        <taxon>Gammaproteobacteria</taxon>
        <taxon>Lysobacterales</taxon>
        <taxon>Lysobacteraceae</taxon>
        <taxon>Lysobacter</taxon>
    </lineage>
</organism>
<evidence type="ECO:0000256" key="2">
    <source>
        <dbReference type="ARBA" id="ARBA00022475"/>
    </source>
</evidence>
<evidence type="ECO:0000256" key="1">
    <source>
        <dbReference type="ARBA" id="ARBA00010296"/>
    </source>
</evidence>
<dbReference type="InterPro" id="IPR012556">
    <property type="entry name" value="Entericidin"/>
</dbReference>
<protein>
    <submittedName>
        <fullName evidence="8">Entericidin A/B family lipoprotein</fullName>
    </submittedName>
</protein>
<keyword evidence="4" id="KW-0472">Membrane</keyword>
<evidence type="ECO:0000256" key="3">
    <source>
        <dbReference type="ARBA" id="ARBA00022729"/>
    </source>
</evidence>
<evidence type="ECO:0000313" key="9">
    <source>
        <dbReference type="Proteomes" id="UP001233535"/>
    </source>
</evidence>
<keyword evidence="3 7" id="KW-0732">Signal</keyword>
<reference evidence="8 9" key="1">
    <citation type="submission" date="2023-04" db="EMBL/GenBank/DDBJ databases">
        <title>Lysobacter sp. strain UC isolated from soil sample.</title>
        <authorList>
            <person name="Choksket S."/>
            <person name="Harshvardhan F."/>
            <person name="Rana R."/>
            <person name="Patil P.B."/>
            <person name="Korpole S."/>
        </authorList>
    </citation>
    <scope>NUCLEOTIDE SEQUENCE [LARGE SCALE GENOMIC DNA]</scope>
    <source>
        <strain evidence="8 9">UC</strain>
    </source>
</reference>
<accession>A0ABU1CFG3</accession>
<keyword evidence="6 8" id="KW-0449">Lipoprotein</keyword>
<feature type="chain" id="PRO_5045331062" evidence="7">
    <location>
        <begin position="20"/>
        <end position="44"/>
    </location>
</feature>
<evidence type="ECO:0000256" key="4">
    <source>
        <dbReference type="ARBA" id="ARBA00023136"/>
    </source>
</evidence>
<dbReference type="Proteomes" id="UP001233535">
    <property type="component" value="Unassembled WGS sequence"/>
</dbReference>
<dbReference type="RefSeq" id="WP_309262825.1">
    <property type="nucleotide sequence ID" value="NZ_JARUHG010000003.1"/>
</dbReference>
<comment type="similarity">
    <text evidence="1">Belongs to the EcnA/EcnB lipoprotein family.</text>
</comment>
<keyword evidence="2" id="KW-1003">Cell membrane</keyword>
<dbReference type="Pfam" id="PF08085">
    <property type="entry name" value="Entericidin"/>
    <property type="match status" value="1"/>
</dbReference>
<dbReference type="EMBL" id="JARUHG010000003">
    <property type="protein sequence ID" value="MDR0183701.1"/>
    <property type="molecule type" value="Genomic_DNA"/>
</dbReference>
<sequence>MKRSIATLLLVALSLVLLNGCNTMEGLGKDVEKLGQKIDEKASR</sequence>
<feature type="signal peptide" evidence="7">
    <location>
        <begin position="1"/>
        <end position="19"/>
    </location>
</feature>
<comment type="caution">
    <text evidence="8">The sequence shown here is derived from an EMBL/GenBank/DDBJ whole genome shotgun (WGS) entry which is preliminary data.</text>
</comment>
<name>A0ABU1CFG3_9GAMM</name>
<evidence type="ECO:0000256" key="7">
    <source>
        <dbReference type="SAM" id="SignalP"/>
    </source>
</evidence>
<proteinExistence type="inferred from homology"/>
<evidence type="ECO:0000256" key="6">
    <source>
        <dbReference type="ARBA" id="ARBA00023288"/>
    </source>
</evidence>
<gene>
    <name evidence="8" type="ORF">P8609_12095</name>
</gene>
<evidence type="ECO:0000256" key="5">
    <source>
        <dbReference type="ARBA" id="ARBA00023139"/>
    </source>
</evidence>
<evidence type="ECO:0000313" key="8">
    <source>
        <dbReference type="EMBL" id="MDR0183701.1"/>
    </source>
</evidence>
<keyword evidence="9" id="KW-1185">Reference proteome</keyword>